<dbReference type="EMBL" id="CAJVCH010134638">
    <property type="protein sequence ID" value="CAG7726377.1"/>
    <property type="molecule type" value="Genomic_DNA"/>
</dbReference>
<reference evidence="1" key="1">
    <citation type="submission" date="2021-06" db="EMBL/GenBank/DDBJ databases">
        <authorList>
            <person name="Hodson N. C."/>
            <person name="Mongue J. A."/>
            <person name="Jaron S. K."/>
        </authorList>
    </citation>
    <scope>NUCLEOTIDE SEQUENCE</scope>
</reference>
<sequence>ILRDRTKRVETAPEIS</sequence>
<evidence type="ECO:0000313" key="1">
    <source>
        <dbReference type="EMBL" id="CAG7726377.1"/>
    </source>
</evidence>
<evidence type="ECO:0000313" key="2">
    <source>
        <dbReference type="Proteomes" id="UP000708208"/>
    </source>
</evidence>
<protein>
    <submittedName>
        <fullName evidence="1">Uncharacterized protein</fullName>
    </submittedName>
</protein>
<dbReference type="AlphaFoldDB" id="A0A8J2P5E8"/>
<proteinExistence type="predicted"/>
<gene>
    <name evidence="1" type="ORF">AFUS01_LOCUS15292</name>
</gene>
<comment type="caution">
    <text evidence="1">The sequence shown here is derived from an EMBL/GenBank/DDBJ whole genome shotgun (WGS) entry which is preliminary data.</text>
</comment>
<dbReference type="Proteomes" id="UP000708208">
    <property type="component" value="Unassembled WGS sequence"/>
</dbReference>
<accession>A0A8J2P5E8</accession>
<name>A0A8J2P5E8_9HEXA</name>
<organism evidence="1 2">
    <name type="scientific">Allacma fusca</name>
    <dbReference type="NCBI Taxonomy" id="39272"/>
    <lineage>
        <taxon>Eukaryota</taxon>
        <taxon>Metazoa</taxon>
        <taxon>Ecdysozoa</taxon>
        <taxon>Arthropoda</taxon>
        <taxon>Hexapoda</taxon>
        <taxon>Collembola</taxon>
        <taxon>Symphypleona</taxon>
        <taxon>Sminthuridae</taxon>
        <taxon>Allacma</taxon>
    </lineage>
</organism>
<keyword evidence="2" id="KW-1185">Reference proteome</keyword>
<feature type="non-terminal residue" evidence="1">
    <location>
        <position position="1"/>
    </location>
</feature>